<keyword evidence="1" id="KW-1133">Transmembrane helix</keyword>
<evidence type="ECO:0000313" key="2">
    <source>
        <dbReference type="EMBL" id="VDM83872.1"/>
    </source>
</evidence>
<reference evidence="2 3" key="1">
    <citation type="submission" date="2018-11" db="EMBL/GenBank/DDBJ databases">
        <authorList>
            <consortium name="Pathogen Informatics"/>
        </authorList>
    </citation>
    <scope>NUCLEOTIDE SEQUENCE [LARGE SCALE GENOMIC DNA]</scope>
</reference>
<evidence type="ECO:0000256" key="1">
    <source>
        <dbReference type="SAM" id="Phobius"/>
    </source>
</evidence>
<dbReference type="AlphaFoldDB" id="A0A3P7LXJ0"/>
<protein>
    <submittedName>
        <fullName evidence="2">Uncharacterized protein</fullName>
    </submittedName>
</protein>
<sequence length="47" mass="5224">MMYVVIGGDLLAAILVPLKHRIIPSFPYVMTVSVPAWLYAITITVSY</sequence>
<dbReference type="Proteomes" id="UP000270094">
    <property type="component" value="Unassembled WGS sequence"/>
</dbReference>
<dbReference type="OrthoDB" id="5850333at2759"/>
<keyword evidence="1" id="KW-0472">Membrane</keyword>
<dbReference type="EMBL" id="UYYB01125914">
    <property type="protein sequence ID" value="VDM83872.1"/>
    <property type="molecule type" value="Genomic_DNA"/>
</dbReference>
<keyword evidence="1" id="KW-0812">Transmembrane</keyword>
<organism evidence="2 3">
    <name type="scientific">Strongylus vulgaris</name>
    <name type="common">Blood worm</name>
    <dbReference type="NCBI Taxonomy" id="40348"/>
    <lineage>
        <taxon>Eukaryota</taxon>
        <taxon>Metazoa</taxon>
        <taxon>Ecdysozoa</taxon>
        <taxon>Nematoda</taxon>
        <taxon>Chromadorea</taxon>
        <taxon>Rhabditida</taxon>
        <taxon>Rhabditina</taxon>
        <taxon>Rhabditomorpha</taxon>
        <taxon>Strongyloidea</taxon>
        <taxon>Strongylidae</taxon>
        <taxon>Strongylus</taxon>
    </lineage>
</organism>
<feature type="transmembrane region" description="Helical" evidence="1">
    <location>
        <begin position="25"/>
        <end position="45"/>
    </location>
</feature>
<name>A0A3P7LXJ0_STRVU</name>
<evidence type="ECO:0000313" key="3">
    <source>
        <dbReference type="Proteomes" id="UP000270094"/>
    </source>
</evidence>
<gene>
    <name evidence="2" type="ORF">SVUK_LOCUS18870</name>
</gene>
<accession>A0A3P7LXJ0</accession>
<keyword evidence="3" id="KW-1185">Reference proteome</keyword>
<proteinExistence type="predicted"/>